<feature type="region of interest" description="Disordered" evidence="1">
    <location>
        <begin position="58"/>
        <end position="77"/>
    </location>
</feature>
<keyword evidence="5" id="KW-1185">Reference proteome</keyword>
<dbReference type="Proteomes" id="UP000610611">
    <property type="component" value="Unassembled WGS sequence"/>
</dbReference>
<dbReference type="PATRIC" id="fig|1705562.3.peg.126"/>
<evidence type="ECO:0000256" key="1">
    <source>
        <dbReference type="SAM" id="MobiDB-lite"/>
    </source>
</evidence>
<dbReference type="Proteomes" id="UP000037729">
    <property type="component" value="Unassembled WGS sequence"/>
</dbReference>
<dbReference type="OrthoDB" id="206489at2157"/>
<name>A0A0M9AJJ6_9EURY</name>
<reference evidence="4" key="2">
    <citation type="submission" date="2019-12" db="EMBL/GenBank/DDBJ databases">
        <title>The whole-genome sequencing of Haloarcula japonica strain pws8.</title>
        <authorList>
            <person name="Verma D.K."/>
            <person name="Gopal K."/>
            <person name="Prasad E.S."/>
        </authorList>
    </citation>
    <scope>NUCLEOTIDE SEQUENCE</scope>
    <source>
        <strain evidence="4">Pws8</strain>
    </source>
</reference>
<evidence type="ECO:0000259" key="2">
    <source>
        <dbReference type="Pfam" id="PF23921"/>
    </source>
</evidence>
<comment type="caution">
    <text evidence="3">The sequence shown here is derived from an EMBL/GenBank/DDBJ whole genome shotgun (WGS) entry which is preliminary data.</text>
</comment>
<dbReference type="Pfam" id="PF23921">
    <property type="entry name" value="DUF7260"/>
    <property type="match status" value="1"/>
</dbReference>
<dbReference type="EMBL" id="WOWB01000001">
    <property type="protein sequence ID" value="NLV06869.1"/>
    <property type="molecule type" value="Genomic_DNA"/>
</dbReference>
<accession>A0A0M9AJJ6</accession>
<evidence type="ECO:0000313" key="4">
    <source>
        <dbReference type="EMBL" id="NLV06869.1"/>
    </source>
</evidence>
<dbReference type="RefSeq" id="WP_053967911.1">
    <property type="nucleotide sequence ID" value="NZ_JAWJXX010000009.1"/>
</dbReference>
<dbReference type="InterPro" id="IPR055684">
    <property type="entry name" value="DUF7260"/>
</dbReference>
<sequence length="241" mass="27499">MATTPAQDGAQWFLHTWRDHILEPVETALTVLDEEHTELAAEQAGLEEFLQRLRAVDPVEQPSSPVGPRSRQSASDPVETLRDAYTDTMLAVDHYESVYDESLVENVAIEFGQDYAALFHPETNVGFSPPLKRSLVAAAEQAIDERTSLDRAVKIEQESIQEYHGSLREIIETLDSTVVPEWYRETFQSDVAALLQERQDQLHSSVHRFETHEFCTYMYEDQLWTYPVLTSLARLQESVDS</sequence>
<evidence type="ECO:0000313" key="3">
    <source>
        <dbReference type="EMBL" id="KOX92758.1"/>
    </source>
</evidence>
<gene>
    <name evidence="3" type="ORF">AMS69_09835</name>
    <name evidence="4" type="ORF">GOC83_12095</name>
</gene>
<organism evidence="3 5">
    <name type="scientific">Haloarcula rubripromontorii</name>
    <dbReference type="NCBI Taxonomy" id="1705562"/>
    <lineage>
        <taxon>Archaea</taxon>
        <taxon>Methanobacteriati</taxon>
        <taxon>Methanobacteriota</taxon>
        <taxon>Stenosarchaea group</taxon>
        <taxon>Halobacteria</taxon>
        <taxon>Halobacteriales</taxon>
        <taxon>Haloarculaceae</taxon>
        <taxon>Haloarcula</taxon>
    </lineage>
</organism>
<evidence type="ECO:0000313" key="5">
    <source>
        <dbReference type="Proteomes" id="UP000037729"/>
    </source>
</evidence>
<protein>
    <recommendedName>
        <fullName evidence="2">DUF7260 domain-containing protein</fullName>
    </recommendedName>
</protein>
<reference evidence="3 5" key="1">
    <citation type="submission" date="2015-08" db="EMBL/GenBank/DDBJ databases">
        <title>Genomes of Isolates from Cabo Rojo, PR.</title>
        <authorList>
            <person name="Sanchez-Nieves R.L."/>
            <person name="Montalvo-Rodriguez R."/>
        </authorList>
    </citation>
    <scope>NUCLEOTIDE SEQUENCE [LARGE SCALE GENOMIC DNA]</scope>
    <source>
        <strain evidence="3 5">SL3</strain>
    </source>
</reference>
<dbReference type="AlphaFoldDB" id="A0A0M9AJJ6"/>
<proteinExistence type="predicted"/>
<dbReference type="EMBL" id="LIUF01000003">
    <property type="protein sequence ID" value="KOX92758.1"/>
    <property type="molecule type" value="Genomic_DNA"/>
</dbReference>
<feature type="domain" description="DUF7260" evidence="2">
    <location>
        <begin position="24"/>
        <end position="240"/>
    </location>
</feature>
<dbReference type="STRING" id="1705562.AMS69_09835"/>